<comment type="caution">
    <text evidence="1">The sequence shown here is derived from an EMBL/GenBank/DDBJ whole genome shotgun (WGS) entry which is preliminary data.</text>
</comment>
<dbReference type="Proteomes" id="UP000036987">
    <property type="component" value="Unassembled WGS sequence"/>
</dbReference>
<keyword evidence="2" id="KW-1185">Reference proteome</keyword>
<evidence type="ECO:0000313" key="1">
    <source>
        <dbReference type="EMBL" id="KMZ76175.1"/>
    </source>
</evidence>
<organism evidence="1 2">
    <name type="scientific">Zostera marina</name>
    <name type="common">Eelgrass</name>
    <dbReference type="NCBI Taxonomy" id="29655"/>
    <lineage>
        <taxon>Eukaryota</taxon>
        <taxon>Viridiplantae</taxon>
        <taxon>Streptophyta</taxon>
        <taxon>Embryophyta</taxon>
        <taxon>Tracheophyta</taxon>
        <taxon>Spermatophyta</taxon>
        <taxon>Magnoliopsida</taxon>
        <taxon>Liliopsida</taxon>
        <taxon>Zosteraceae</taxon>
        <taxon>Zostera</taxon>
    </lineage>
</organism>
<evidence type="ECO:0000313" key="2">
    <source>
        <dbReference type="Proteomes" id="UP000036987"/>
    </source>
</evidence>
<protein>
    <submittedName>
        <fullName evidence="1">Uncharacterized protein</fullName>
    </submittedName>
</protein>
<dbReference type="EMBL" id="LFYR01000069">
    <property type="protein sequence ID" value="KMZ76175.1"/>
    <property type="molecule type" value="Genomic_DNA"/>
</dbReference>
<reference evidence="2" key="1">
    <citation type="journal article" date="2016" name="Nature">
        <title>The genome of the seagrass Zostera marina reveals angiosperm adaptation to the sea.</title>
        <authorList>
            <person name="Olsen J.L."/>
            <person name="Rouze P."/>
            <person name="Verhelst B."/>
            <person name="Lin Y.-C."/>
            <person name="Bayer T."/>
            <person name="Collen J."/>
            <person name="Dattolo E."/>
            <person name="De Paoli E."/>
            <person name="Dittami S."/>
            <person name="Maumus F."/>
            <person name="Michel G."/>
            <person name="Kersting A."/>
            <person name="Lauritano C."/>
            <person name="Lohaus R."/>
            <person name="Toepel M."/>
            <person name="Tonon T."/>
            <person name="Vanneste K."/>
            <person name="Amirebrahimi M."/>
            <person name="Brakel J."/>
            <person name="Bostroem C."/>
            <person name="Chovatia M."/>
            <person name="Grimwood J."/>
            <person name="Jenkins J.W."/>
            <person name="Jueterbock A."/>
            <person name="Mraz A."/>
            <person name="Stam W.T."/>
            <person name="Tice H."/>
            <person name="Bornberg-Bauer E."/>
            <person name="Green P.J."/>
            <person name="Pearson G.A."/>
            <person name="Procaccini G."/>
            <person name="Duarte C.M."/>
            <person name="Schmutz J."/>
            <person name="Reusch T.B.H."/>
            <person name="Van de Peer Y."/>
        </authorList>
    </citation>
    <scope>NUCLEOTIDE SEQUENCE [LARGE SCALE GENOMIC DNA]</scope>
    <source>
        <strain evidence="2">cv. Finnish</strain>
    </source>
</reference>
<proteinExistence type="predicted"/>
<dbReference type="OrthoDB" id="448946at2759"/>
<gene>
    <name evidence="1" type="ORF">ZOSMA_105G00020</name>
</gene>
<sequence length="57" mass="6589">MEKMGDVRRNNSFHFPWESKGQDKLVVGLSSWKVHTFAALKSIENDVKQIVLKVVME</sequence>
<dbReference type="AlphaFoldDB" id="A0A0K9Q644"/>
<name>A0A0K9Q644_ZOSMR</name>
<accession>A0A0K9Q644</accession>